<dbReference type="EMBL" id="GBRH01238909">
    <property type="protein sequence ID" value="JAD58986.1"/>
    <property type="molecule type" value="Transcribed_RNA"/>
</dbReference>
<evidence type="ECO:0000313" key="1">
    <source>
        <dbReference type="EMBL" id="JAD58986.1"/>
    </source>
</evidence>
<protein>
    <submittedName>
        <fullName evidence="1">Uncharacterized protein</fullName>
    </submittedName>
</protein>
<proteinExistence type="predicted"/>
<reference evidence="1" key="2">
    <citation type="journal article" date="2015" name="Data Brief">
        <title>Shoot transcriptome of the giant reed, Arundo donax.</title>
        <authorList>
            <person name="Barrero R.A."/>
            <person name="Guerrero F.D."/>
            <person name="Moolhuijzen P."/>
            <person name="Goolsby J.A."/>
            <person name="Tidwell J."/>
            <person name="Bellgard S.E."/>
            <person name="Bellgard M.I."/>
        </authorList>
    </citation>
    <scope>NUCLEOTIDE SEQUENCE</scope>
    <source>
        <tissue evidence="1">Shoot tissue taken approximately 20 cm above the soil surface</tissue>
    </source>
</reference>
<reference evidence="1" key="1">
    <citation type="submission" date="2014-09" db="EMBL/GenBank/DDBJ databases">
        <authorList>
            <person name="Magalhaes I.L.F."/>
            <person name="Oliveira U."/>
            <person name="Santos F.R."/>
            <person name="Vidigal T.H.D.A."/>
            <person name="Brescovit A.D."/>
            <person name="Santos A.J."/>
        </authorList>
    </citation>
    <scope>NUCLEOTIDE SEQUENCE</scope>
    <source>
        <tissue evidence="1">Shoot tissue taken approximately 20 cm above the soil surface</tissue>
    </source>
</reference>
<name>A0A0A9B6J8_ARUDO</name>
<sequence length="12" mass="1482">MKKEFADSPDWQ</sequence>
<organism evidence="1">
    <name type="scientific">Arundo donax</name>
    <name type="common">Giant reed</name>
    <name type="synonym">Donax arundinaceus</name>
    <dbReference type="NCBI Taxonomy" id="35708"/>
    <lineage>
        <taxon>Eukaryota</taxon>
        <taxon>Viridiplantae</taxon>
        <taxon>Streptophyta</taxon>
        <taxon>Embryophyta</taxon>
        <taxon>Tracheophyta</taxon>
        <taxon>Spermatophyta</taxon>
        <taxon>Magnoliopsida</taxon>
        <taxon>Liliopsida</taxon>
        <taxon>Poales</taxon>
        <taxon>Poaceae</taxon>
        <taxon>PACMAD clade</taxon>
        <taxon>Arundinoideae</taxon>
        <taxon>Arundineae</taxon>
        <taxon>Arundo</taxon>
    </lineage>
</organism>
<accession>A0A0A9B6J8</accession>